<dbReference type="Gene3D" id="3.40.30.10">
    <property type="entry name" value="Glutaredoxin"/>
    <property type="match status" value="1"/>
</dbReference>
<feature type="domain" description="Thioredoxin" evidence="1">
    <location>
        <begin position="9"/>
        <end position="86"/>
    </location>
</feature>
<dbReference type="Pfam" id="PF00085">
    <property type="entry name" value="Thioredoxin"/>
    <property type="match status" value="1"/>
</dbReference>
<reference evidence="2 3" key="1">
    <citation type="submission" date="2016-10" db="EMBL/GenBank/DDBJ databases">
        <authorList>
            <person name="de Groot N.N."/>
        </authorList>
    </citation>
    <scope>NUCLEOTIDE SEQUENCE [LARGE SCALE GENOMIC DNA]</scope>
    <source>
        <strain evidence="2 3">DSM 2784</strain>
    </source>
</reference>
<protein>
    <submittedName>
        <fullName evidence="2">Thioredoxin</fullName>
    </submittedName>
</protein>
<dbReference type="STRING" id="1120920.SAMN03080599_02052"/>
<dbReference type="Proteomes" id="UP000199208">
    <property type="component" value="Unassembled WGS sequence"/>
</dbReference>
<dbReference type="RefSeq" id="WP_092591164.1">
    <property type="nucleotide sequence ID" value="NZ_FMWL01000010.1"/>
</dbReference>
<keyword evidence="3" id="KW-1185">Reference proteome</keyword>
<dbReference type="CDD" id="cd02947">
    <property type="entry name" value="TRX_family"/>
    <property type="match status" value="1"/>
</dbReference>
<dbReference type="InterPro" id="IPR036249">
    <property type="entry name" value="Thioredoxin-like_sf"/>
</dbReference>
<gene>
    <name evidence="2" type="ORF">SAMN03080599_02052</name>
</gene>
<dbReference type="SUPFAM" id="SSF52833">
    <property type="entry name" value="Thioredoxin-like"/>
    <property type="match status" value="1"/>
</dbReference>
<evidence type="ECO:0000259" key="1">
    <source>
        <dbReference type="Pfam" id="PF00085"/>
    </source>
</evidence>
<dbReference type="AlphaFoldDB" id="A0A1G5S1L0"/>
<accession>A0A1G5S1L0</accession>
<dbReference type="EMBL" id="FMWL01000010">
    <property type="protein sequence ID" value="SCZ80017.1"/>
    <property type="molecule type" value="Genomic_DNA"/>
</dbReference>
<evidence type="ECO:0000313" key="3">
    <source>
        <dbReference type="Proteomes" id="UP000199208"/>
    </source>
</evidence>
<proteinExistence type="predicted"/>
<sequence>MPNLMIPIESKAHLTQLLESEEILVVYFSSVDCSVCHSVRPKLEALLSEVPVKIAQVESTKFVDIAGQHLIFAMPTVLIFQEGKEILRESRFIDFQKIERLMSLAFD</sequence>
<name>A0A1G5S1L0_9FIRM</name>
<organism evidence="2 3">
    <name type="scientific">Acidaminobacter hydrogenoformans DSM 2784</name>
    <dbReference type="NCBI Taxonomy" id="1120920"/>
    <lineage>
        <taxon>Bacteria</taxon>
        <taxon>Bacillati</taxon>
        <taxon>Bacillota</taxon>
        <taxon>Clostridia</taxon>
        <taxon>Peptostreptococcales</taxon>
        <taxon>Acidaminobacteraceae</taxon>
        <taxon>Acidaminobacter</taxon>
    </lineage>
</organism>
<dbReference type="OrthoDB" id="411356at2"/>
<evidence type="ECO:0000313" key="2">
    <source>
        <dbReference type="EMBL" id="SCZ80017.1"/>
    </source>
</evidence>
<dbReference type="InterPro" id="IPR013766">
    <property type="entry name" value="Thioredoxin_domain"/>
</dbReference>